<accession>A0A0M3HMB6</accession>
<evidence type="ECO:0000313" key="1">
    <source>
        <dbReference type="Proteomes" id="UP000036681"/>
    </source>
</evidence>
<organism evidence="1 2">
    <name type="scientific">Ascaris lumbricoides</name>
    <name type="common">Giant roundworm</name>
    <dbReference type="NCBI Taxonomy" id="6252"/>
    <lineage>
        <taxon>Eukaryota</taxon>
        <taxon>Metazoa</taxon>
        <taxon>Ecdysozoa</taxon>
        <taxon>Nematoda</taxon>
        <taxon>Chromadorea</taxon>
        <taxon>Rhabditida</taxon>
        <taxon>Spirurina</taxon>
        <taxon>Ascaridomorpha</taxon>
        <taxon>Ascaridoidea</taxon>
        <taxon>Ascarididae</taxon>
        <taxon>Ascaris</taxon>
    </lineage>
</organism>
<evidence type="ECO:0000313" key="2">
    <source>
        <dbReference type="WBParaSite" id="ALUE_0000266101-mRNA-1"/>
    </source>
</evidence>
<sequence length="36" mass="4086">MPSTRIHSICAPCQVDEMEILHETALIMLKLLGDIY</sequence>
<dbReference type="AlphaFoldDB" id="A0A0M3HMB6"/>
<dbReference type="WBParaSite" id="ALUE_0000266101-mRNA-1">
    <property type="protein sequence ID" value="ALUE_0000266101-mRNA-1"/>
    <property type="gene ID" value="ALUE_0000266101"/>
</dbReference>
<keyword evidence="1" id="KW-1185">Reference proteome</keyword>
<proteinExistence type="predicted"/>
<name>A0A0M3HMB6_ASCLU</name>
<reference evidence="2" key="1">
    <citation type="submission" date="2017-02" db="UniProtKB">
        <authorList>
            <consortium name="WormBaseParasite"/>
        </authorList>
    </citation>
    <scope>IDENTIFICATION</scope>
</reference>
<dbReference type="Proteomes" id="UP000036681">
    <property type="component" value="Unplaced"/>
</dbReference>
<protein>
    <submittedName>
        <fullName evidence="2">M20/M25/M40 family metallo-hydrolase</fullName>
    </submittedName>
</protein>